<proteinExistence type="inferred from homology"/>
<comment type="similarity">
    <text evidence="2">Belongs to the crooked-neck family.</text>
</comment>
<feature type="region of interest" description="Disordered" evidence="9">
    <location>
        <begin position="1"/>
        <end position="25"/>
    </location>
</feature>
<dbReference type="GO" id="GO:0071007">
    <property type="term" value="C:U2-type catalytic step 2 spliceosome"/>
    <property type="evidence" value="ECO:0007669"/>
    <property type="project" value="TreeGrafter"/>
</dbReference>
<dbReference type="InterPro" id="IPR045075">
    <property type="entry name" value="Syf1-like"/>
</dbReference>
<evidence type="ECO:0000259" key="11">
    <source>
        <dbReference type="Pfam" id="PF23233"/>
    </source>
</evidence>
<dbReference type="InterPro" id="IPR003107">
    <property type="entry name" value="HAT"/>
</dbReference>
<dbReference type="Pfam" id="PF23233">
    <property type="entry name" value="HAT_Syf1_CNRKL1_N"/>
    <property type="match status" value="1"/>
</dbReference>
<dbReference type="SMART" id="SM00386">
    <property type="entry name" value="HAT"/>
    <property type="match status" value="14"/>
</dbReference>
<dbReference type="InterPro" id="IPR055433">
    <property type="entry name" value="HAT_Syf1-like_N"/>
</dbReference>
<dbReference type="FunFam" id="1.25.40.10:FF:000048">
    <property type="entry name" value="Cell cycle control protein"/>
    <property type="match status" value="1"/>
</dbReference>
<keyword evidence="3" id="KW-0507">mRNA processing</keyword>
<dbReference type="Proteomes" id="UP000245383">
    <property type="component" value="Unassembled WGS sequence"/>
</dbReference>
<dbReference type="GO" id="GO:0000245">
    <property type="term" value="P:spliceosomal complex assembly"/>
    <property type="evidence" value="ECO:0007669"/>
    <property type="project" value="TreeGrafter"/>
</dbReference>
<evidence type="ECO:0008006" key="14">
    <source>
        <dbReference type="Google" id="ProtNLM"/>
    </source>
</evidence>
<evidence type="ECO:0000256" key="2">
    <source>
        <dbReference type="ARBA" id="ARBA00008644"/>
    </source>
</evidence>
<evidence type="ECO:0000256" key="8">
    <source>
        <dbReference type="ARBA" id="ARBA00037040"/>
    </source>
</evidence>
<keyword evidence="4" id="KW-0747">Spliceosome</keyword>
<feature type="domain" description="Pre-mRNA-splicing factor Syf1-like N-terminal HAT-repeats" evidence="11">
    <location>
        <begin position="69"/>
        <end position="214"/>
    </location>
</feature>
<name>A0A2T9YPQ9_9FUNG</name>
<evidence type="ECO:0000313" key="13">
    <source>
        <dbReference type="Proteomes" id="UP000245383"/>
    </source>
</evidence>
<dbReference type="STRING" id="133385.A0A2T9YPQ9"/>
<feature type="domain" description="Pre-mRNA-splicing factor Syf1/CRNKL1-like C-terminal HAT-repeats" evidence="10">
    <location>
        <begin position="385"/>
        <end position="539"/>
    </location>
</feature>
<reference evidence="12 13" key="1">
    <citation type="journal article" date="2018" name="MBio">
        <title>Comparative Genomics Reveals the Core Gene Toolbox for the Fungus-Insect Symbiosis.</title>
        <authorList>
            <person name="Wang Y."/>
            <person name="Stata M."/>
            <person name="Wang W."/>
            <person name="Stajich J.E."/>
            <person name="White M.M."/>
            <person name="Moncalvo J.M."/>
        </authorList>
    </citation>
    <scope>NUCLEOTIDE SEQUENCE [LARGE SCALE GENOMIC DNA]</scope>
    <source>
        <strain evidence="12 13">SWE-8-4</strain>
    </source>
</reference>
<gene>
    <name evidence="12" type="ORF">BB561_002632</name>
</gene>
<evidence type="ECO:0000256" key="3">
    <source>
        <dbReference type="ARBA" id="ARBA00022664"/>
    </source>
</evidence>
<evidence type="ECO:0000256" key="4">
    <source>
        <dbReference type="ARBA" id="ARBA00022728"/>
    </source>
</evidence>
<evidence type="ECO:0000256" key="5">
    <source>
        <dbReference type="ARBA" id="ARBA00022737"/>
    </source>
</evidence>
<dbReference type="GO" id="GO:0000974">
    <property type="term" value="C:Prp19 complex"/>
    <property type="evidence" value="ECO:0007669"/>
    <property type="project" value="TreeGrafter"/>
</dbReference>
<dbReference type="EMBL" id="MBFR01000095">
    <property type="protein sequence ID" value="PVU94335.1"/>
    <property type="molecule type" value="Genomic_DNA"/>
</dbReference>
<dbReference type="OrthoDB" id="541719at2759"/>
<sequence>MEDNSAIGGYNSSNKPPKIKNKNPAPVQITAEQLLREVQERKEPIYKPPEQKMVDGEEIAAYQMRKRKEYEDSIRKNRLNIGTWLRYSSWEESQGNLDRARSVYERALDVDSSNQTLYLKYVEMEMKHKNANLARNLFDRVVTILPRVNQFWFRYTYMEELLGNIMGARQIFERWMKWEPDEAAWNSYVKFEKRYNEYEKAENILERFVFVHPEPKNWLKWANLAESHGNNDKVRDIFSMALDRLGKDHIDQHIFIAFAKFETKLKEIERARVVYKFGLESLPQAKSTSLYNQYVLFEKQYGDQDDIEFVVASKRRQNYQKLLQEYPYDYNVWLDLAQLEENMGSIESARDTYSEAVLAVPQTEDKSLWHTYVYLHLFYALFEETIAKDIKKSRQVYLDCINLIPHKQFTFAKVWLQYAMFEIRQLNLKEARLALGRSIGMCPKDKLFRGYIEIELQMREFDRVRKLYNKQLEFNSNNSTTWIEFAKMEALLGETDRCRAIYQIAIDQSKLDMPELLWKSFIDFEINNENYKNARELYEQLLLRSDHIKVWVSYAQFECSIARDQHSETATDSDVSNNQVQRSRVIFERSYKHYKKLSKASPRKSILEAWRSFEVEFGDKDTLANVDKLMPNKVKKRRALEDGSWEEYFDFIFPDDQDQMPNIKLLEMARKWKQKMDVSGDTTEKST</sequence>
<dbReference type="FunFam" id="1.25.40.10:FF:000306">
    <property type="entry name" value="Cell cycle control protein cwf4"/>
    <property type="match status" value="1"/>
</dbReference>
<evidence type="ECO:0000259" key="10">
    <source>
        <dbReference type="Pfam" id="PF23231"/>
    </source>
</evidence>
<dbReference type="SUPFAM" id="SSF48452">
    <property type="entry name" value="TPR-like"/>
    <property type="match status" value="2"/>
</dbReference>
<evidence type="ECO:0000256" key="7">
    <source>
        <dbReference type="ARBA" id="ARBA00023242"/>
    </source>
</evidence>
<dbReference type="AlphaFoldDB" id="A0A2T9YPQ9"/>
<comment type="caution">
    <text evidence="12">The sequence shown here is derived from an EMBL/GenBank/DDBJ whole genome shotgun (WGS) entry which is preliminary data.</text>
</comment>
<comment type="function">
    <text evidence="8">Involved in pre-mRNA splicing and cell cycle progression. Required for the spliceosome assembly and initiation of the DNA replication.</text>
</comment>
<dbReference type="GO" id="GO:0071011">
    <property type="term" value="C:precatalytic spliceosome"/>
    <property type="evidence" value="ECO:0007669"/>
    <property type="project" value="TreeGrafter"/>
</dbReference>
<protein>
    <recommendedName>
        <fullName evidence="14">Suppressor of forked domain-containing protein</fullName>
    </recommendedName>
</protein>
<feature type="compositionally biased region" description="Low complexity" evidence="9">
    <location>
        <begin position="11"/>
        <end position="25"/>
    </location>
</feature>
<organism evidence="12 13">
    <name type="scientific">Smittium simulii</name>
    <dbReference type="NCBI Taxonomy" id="133385"/>
    <lineage>
        <taxon>Eukaryota</taxon>
        <taxon>Fungi</taxon>
        <taxon>Fungi incertae sedis</taxon>
        <taxon>Zoopagomycota</taxon>
        <taxon>Kickxellomycotina</taxon>
        <taxon>Harpellomycetes</taxon>
        <taxon>Harpellales</taxon>
        <taxon>Legeriomycetaceae</taxon>
        <taxon>Smittium</taxon>
    </lineage>
</organism>
<keyword evidence="6" id="KW-0508">mRNA splicing</keyword>
<dbReference type="InterPro" id="IPR055430">
    <property type="entry name" value="HAT_Syf1_CNRKL1_C"/>
</dbReference>
<dbReference type="InterPro" id="IPR011990">
    <property type="entry name" value="TPR-like_helical_dom_sf"/>
</dbReference>
<dbReference type="PANTHER" id="PTHR11246">
    <property type="entry name" value="PRE-MRNA SPLICING FACTOR"/>
    <property type="match status" value="1"/>
</dbReference>
<evidence type="ECO:0000256" key="1">
    <source>
        <dbReference type="ARBA" id="ARBA00004123"/>
    </source>
</evidence>
<accession>A0A2T9YPQ9</accession>
<dbReference type="PANTHER" id="PTHR11246:SF3">
    <property type="entry name" value="CROOKED NECK-LIKE PROTEIN 1"/>
    <property type="match status" value="1"/>
</dbReference>
<keyword evidence="7" id="KW-0539">Nucleus</keyword>
<dbReference type="GO" id="GO:0071014">
    <property type="term" value="C:post-mRNA release spliceosomal complex"/>
    <property type="evidence" value="ECO:0007669"/>
    <property type="project" value="TreeGrafter"/>
</dbReference>
<evidence type="ECO:0000256" key="6">
    <source>
        <dbReference type="ARBA" id="ARBA00023187"/>
    </source>
</evidence>
<dbReference type="Gene3D" id="1.25.40.10">
    <property type="entry name" value="Tetratricopeptide repeat domain"/>
    <property type="match status" value="3"/>
</dbReference>
<evidence type="ECO:0000313" key="12">
    <source>
        <dbReference type="EMBL" id="PVU94335.1"/>
    </source>
</evidence>
<comment type="subcellular location">
    <subcellularLocation>
        <location evidence="1">Nucleus</location>
    </subcellularLocation>
</comment>
<keyword evidence="13" id="KW-1185">Reference proteome</keyword>
<evidence type="ECO:0000256" key="9">
    <source>
        <dbReference type="SAM" id="MobiDB-lite"/>
    </source>
</evidence>
<keyword evidence="5" id="KW-0677">Repeat</keyword>
<dbReference type="Pfam" id="PF23231">
    <property type="entry name" value="HAT_Syf1_CNRKL1_C"/>
    <property type="match status" value="1"/>
</dbReference>